<sequence>MFIHKYSLPQLRLYSLSFFRHLPSFYQPPPPGPLSPSSCCCKLVQFFFFYNSLGVHI</sequence>
<dbReference type="AlphaFoldDB" id="A0A0A9GPA9"/>
<evidence type="ECO:0000313" key="1">
    <source>
        <dbReference type="EMBL" id="JAE26317.1"/>
    </source>
</evidence>
<dbReference type="EMBL" id="GBRH01171579">
    <property type="protein sequence ID" value="JAE26317.1"/>
    <property type="molecule type" value="Transcribed_RNA"/>
</dbReference>
<accession>A0A0A9GPA9</accession>
<reference evidence="1" key="2">
    <citation type="journal article" date="2015" name="Data Brief">
        <title>Shoot transcriptome of the giant reed, Arundo donax.</title>
        <authorList>
            <person name="Barrero R.A."/>
            <person name="Guerrero F.D."/>
            <person name="Moolhuijzen P."/>
            <person name="Goolsby J.A."/>
            <person name="Tidwell J."/>
            <person name="Bellgard S.E."/>
            <person name="Bellgard M.I."/>
        </authorList>
    </citation>
    <scope>NUCLEOTIDE SEQUENCE</scope>
    <source>
        <tissue evidence="1">Shoot tissue taken approximately 20 cm above the soil surface</tissue>
    </source>
</reference>
<organism evidence="1">
    <name type="scientific">Arundo donax</name>
    <name type="common">Giant reed</name>
    <name type="synonym">Donax arundinaceus</name>
    <dbReference type="NCBI Taxonomy" id="35708"/>
    <lineage>
        <taxon>Eukaryota</taxon>
        <taxon>Viridiplantae</taxon>
        <taxon>Streptophyta</taxon>
        <taxon>Embryophyta</taxon>
        <taxon>Tracheophyta</taxon>
        <taxon>Spermatophyta</taxon>
        <taxon>Magnoliopsida</taxon>
        <taxon>Liliopsida</taxon>
        <taxon>Poales</taxon>
        <taxon>Poaceae</taxon>
        <taxon>PACMAD clade</taxon>
        <taxon>Arundinoideae</taxon>
        <taxon>Arundineae</taxon>
        <taxon>Arundo</taxon>
    </lineage>
</organism>
<name>A0A0A9GPA9_ARUDO</name>
<protein>
    <submittedName>
        <fullName evidence="1">Uncharacterized protein</fullName>
    </submittedName>
</protein>
<reference evidence="1" key="1">
    <citation type="submission" date="2014-09" db="EMBL/GenBank/DDBJ databases">
        <authorList>
            <person name="Magalhaes I.L.F."/>
            <person name="Oliveira U."/>
            <person name="Santos F.R."/>
            <person name="Vidigal T.H.D.A."/>
            <person name="Brescovit A.D."/>
            <person name="Santos A.J."/>
        </authorList>
    </citation>
    <scope>NUCLEOTIDE SEQUENCE</scope>
    <source>
        <tissue evidence="1">Shoot tissue taken approximately 20 cm above the soil surface</tissue>
    </source>
</reference>
<proteinExistence type="predicted"/>